<dbReference type="InterPro" id="IPR032567">
    <property type="entry name" value="RTL1-rel"/>
</dbReference>
<feature type="region of interest" description="Disordered" evidence="1">
    <location>
        <begin position="16"/>
        <end position="102"/>
    </location>
</feature>
<evidence type="ECO:0008006" key="4">
    <source>
        <dbReference type="Google" id="ProtNLM"/>
    </source>
</evidence>
<organism evidence="2 3">
    <name type="scientific">Austropuccinia psidii MF-1</name>
    <dbReference type="NCBI Taxonomy" id="1389203"/>
    <lineage>
        <taxon>Eukaryota</taxon>
        <taxon>Fungi</taxon>
        <taxon>Dikarya</taxon>
        <taxon>Basidiomycota</taxon>
        <taxon>Pucciniomycotina</taxon>
        <taxon>Pucciniomycetes</taxon>
        <taxon>Pucciniales</taxon>
        <taxon>Sphaerophragmiaceae</taxon>
        <taxon>Austropuccinia</taxon>
    </lineage>
</organism>
<dbReference type="InterPro" id="IPR043128">
    <property type="entry name" value="Rev_trsase/Diguanyl_cyclase"/>
</dbReference>
<sequence>MIHSLRISQLRAQLDRGPHIEVAEPSRKEGRGPRRSNSFSAVVGRFPGLARTTFKGPGEDGEEEEENSVEEEWSDDTEGVPAPVRASQRTGGQTLAQSNQSEPSLLVIMQKMTQIMPSLQVASSSDSSRPPAIKTLSMKAPECFDGTQPFKFRSFIQYCQLIFHNDPAKFSQDRKKVIYATSFLIGRAAKWIEPYLSNLTNQDPSYLLNSWQLFEFQLFTLFGDPNEVRKAEAELDALRIKEVINTPKGVDPILGFDFLNHSNPSIVWIQGLITFNTDHKDYYDPSKYFSNYFSSSKSCEALVGDSRTPSFPSSFHIPSLTSHQSLLYSRDEVFKEIQDVGKDNSVSSLHLFLGNMELPPSSFHDSLGELWDEEEEPEEMETMMKVGPSVYHQYLNVFSQVKAEKPPPYHACDHHIELEGSLPPLGVIYSLSNQEPDTLRAYIPENLVKGFIQSSSSSAGEPVLFIKKKDGGLHLCFDYCKLNSVTRKNNYPVPPINHLLTVFNGSFIFSKIYLHDSYKLLRIKEGD</sequence>
<name>A0A9Q3EAB1_9BASI</name>
<dbReference type="InterPro" id="IPR043502">
    <property type="entry name" value="DNA/RNA_pol_sf"/>
</dbReference>
<proteinExistence type="predicted"/>
<dbReference type="PANTHER" id="PTHR15503">
    <property type="entry name" value="LDOC1 RELATED"/>
    <property type="match status" value="1"/>
</dbReference>
<accession>A0A9Q3EAB1</accession>
<gene>
    <name evidence="2" type="ORF">O181_058461</name>
</gene>
<protein>
    <recommendedName>
        <fullName evidence="4">DUF4939 domain-containing protein</fullName>
    </recommendedName>
</protein>
<dbReference type="PANTHER" id="PTHR15503:SF22">
    <property type="entry name" value="TRANSPOSON TY3-I GAG POLYPROTEIN"/>
    <property type="match status" value="1"/>
</dbReference>
<comment type="caution">
    <text evidence="2">The sequence shown here is derived from an EMBL/GenBank/DDBJ whole genome shotgun (WGS) entry which is preliminary data.</text>
</comment>
<keyword evidence="3" id="KW-1185">Reference proteome</keyword>
<evidence type="ECO:0000256" key="1">
    <source>
        <dbReference type="SAM" id="MobiDB-lite"/>
    </source>
</evidence>
<dbReference type="Proteomes" id="UP000765509">
    <property type="component" value="Unassembled WGS sequence"/>
</dbReference>
<feature type="compositionally biased region" description="Polar residues" evidence="1">
    <location>
        <begin position="87"/>
        <end position="102"/>
    </location>
</feature>
<dbReference type="SUPFAM" id="SSF56672">
    <property type="entry name" value="DNA/RNA polymerases"/>
    <property type="match status" value="1"/>
</dbReference>
<dbReference type="Gene3D" id="3.30.70.270">
    <property type="match status" value="1"/>
</dbReference>
<evidence type="ECO:0000313" key="2">
    <source>
        <dbReference type="EMBL" id="MBW0518746.1"/>
    </source>
</evidence>
<feature type="compositionally biased region" description="Basic and acidic residues" evidence="1">
    <location>
        <begin position="16"/>
        <end position="32"/>
    </location>
</feature>
<dbReference type="AlphaFoldDB" id="A0A9Q3EAB1"/>
<reference evidence="2" key="1">
    <citation type="submission" date="2021-03" db="EMBL/GenBank/DDBJ databases">
        <title>Draft genome sequence of rust myrtle Austropuccinia psidii MF-1, a brazilian biotype.</title>
        <authorList>
            <person name="Quecine M.C."/>
            <person name="Pachon D.M.R."/>
            <person name="Bonatelli M.L."/>
            <person name="Correr F.H."/>
            <person name="Franceschini L.M."/>
            <person name="Leite T.F."/>
            <person name="Margarido G.R.A."/>
            <person name="Almeida C.A."/>
            <person name="Ferrarezi J.A."/>
            <person name="Labate C.A."/>
        </authorList>
    </citation>
    <scope>NUCLEOTIDE SEQUENCE</scope>
    <source>
        <strain evidence="2">MF-1</strain>
    </source>
</reference>
<feature type="compositionally biased region" description="Acidic residues" evidence="1">
    <location>
        <begin position="59"/>
        <end position="78"/>
    </location>
</feature>
<dbReference type="EMBL" id="AVOT02026847">
    <property type="protein sequence ID" value="MBW0518746.1"/>
    <property type="molecule type" value="Genomic_DNA"/>
</dbReference>
<dbReference type="Gene3D" id="3.10.10.10">
    <property type="entry name" value="HIV Type 1 Reverse Transcriptase, subunit A, domain 1"/>
    <property type="match status" value="1"/>
</dbReference>
<evidence type="ECO:0000313" key="3">
    <source>
        <dbReference type="Proteomes" id="UP000765509"/>
    </source>
</evidence>